<organism evidence="5 6">
    <name type="scientific">Gordonia iterans</name>
    <dbReference type="NCBI Taxonomy" id="1004901"/>
    <lineage>
        <taxon>Bacteria</taxon>
        <taxon>Bacillati</taxon>
        <taxon>Actinomycetota</taxon>
        <taxon>Actinomycetes</taxon>
        <taxon>Mycobacteriales</taxon>
        <taxon>Gordoniaceae</taxon>
        <taxon>Gordonia</taxon>
    </lineage>
</organism>
<dbReference type="Proteomes" id="UP000239814">
    <property type="component" value="Chromosome"/>
</dbReference>
<dbReference type="PRINTS" id="PR00080">
    <property type="entry name" value="SDRFAMILY"/>
</dbReference>
<evidence type="ECO:0000256" key="2">
    <source>
        <dbReference type="ARBA" id="ARBA00023002"/>
    </source>
</evidence>
<dbReference type="InterPro" id="IPR002347">
    <property type="entry name" value="SDR_fam"/>
</dbReference>
<keyword evidence="2" id="KW-0560">Oxidoreductase</keyword>
<dbReference type="InterPro" id="IPR057326">
    <property type="entry name" value="KR_dom"/>
</dbReference>
<proteinExistence type="inferred from homology"/>
<name>A0A2S0KBP5_9ACTN</name>
<dbReference type="SUPFAM" id="SSF51735">
    <property type="entry name" value="NAD(P)-binding Rossmann-fold domains"/>
    <property type="match status" value="1"/>
</dbReference>
<evidence type="ECO:0000313" key="6">
    <source>
        <dbReference type="Proteomes" id="UP000239814"/>
    </source>
</evidence>
<dbReference type="PANTHER" id="PTHR43391">
    <property type="entry name" value="RETINOL DEHYDROGENASE-RELATED"/>
    <property type="match status" value="1"/>
</dbReference>
<dbReference type="GO" id="GO:0016491">
    <property type="term" value="F:oxidoreductase activity"/>
    <property type="evidence" value="ECO:0007669"/>
    <property type="project" value="UniProtKB-KW"/>
</dbReference>
<dbReference type="InterPro" id="IPR036291">
    <property type="entry name" value="NAD(P)-bd_dom_sf"/>
</dbReference>
<dbReference type="OrthoDB" id="4690547at2"/>
<dbReference type="Pfam" id="PF00106">
    <property type="entry name" value="adh_short"/>
    <property type="match status" value="1"/>
</dbReference>
<protein>
    <submittedName>
        <fullName evidence="5">Short-chain dehydrogenase</fullName>
    </submittedName>
</protein>
<dbReference type="Gene3D" id="3.40.50.720">
    <property type="entry name" value="NAD(P)-binding Rossmann-like Domain"/>
    <property type="match status" value="1"/>
</dbReference>
<keyword evidence="6" id="KW-1185">Reference proteome</keyword>
<evidence type="ECO:0000256" key="3">
    <source>
        <dbReference type="RuleBase" id="RU000363"/>
    </source>
</evidence>
<reference evidence="5 6" key="1">
    <citation type="submission" date="2018-03" db="EMBL/GenBank/DDBJ databases">
        <title>Characteristics and genome of n-alkane degrading marine bacteria Gordonia iterans isolated from crude oil contaminated in Tae-an, South Korea.</title>
        <authorList>
            <person name="Lee S.-S."/>
            <person name="Kim H."/>
        </authorList>
    </citation>
    <scope>NUCLEOTIDE SEQUENCE [LARGE SCALE GENOMIC DNA]</scope>
    <source>
        <strain evidence="5 6">Co17</strain>
    </source>
</reference>
<dbReference type="PRINTS" id="PR00081">
    <property type="entry name" value="GDHRDH"/>
</dbReference>
<evidence type="ECO:0000256" key="1">
    <source>
        <dbReference type="ARBA" id="ARBA00006484"/>
    </source>
</evidence>
<dbReference type="PROSITE" id="PS00061">
    <property type="entry name" value="ADH_SHORT"/>
    <property type="match status" value="1"/>
</dbReference>
<comment type="similarity">
    <text evidence="1 3">Belongs to the short-chain dehydrogenases/reductases (SDR) family.</text>
</comment>
<dbReference type="KEGG" id="git:C6V83_00985"/>
<gene>
    <name evidence="5" type="ORF">C6V83_00985</name>
</gene>
<feature type="domain" description="Ketoreductase" evidence="4">
    <location>
        <begin position="15"/>
        <end position="203"/>
    </location>
</feature>
<dbReference type="RefSeq" id="WP_105940822.1">
    <property type="nucleotide sequence ID" value="NZ_CP027433.1"/>
</dbReference>
<dbReference type="PANTHER" id="PTHR43391:SF82">
    <property type="entry name" value="OXIDOREDUCTASE SADH-RELATED"/>
    <property type="match status" value="1"/>
</dbReference>
<evidence type="ECO:0000313" key="5">
    <source>
        <dbReference type="EMBL" id="AVL99073.1"/>
    </source>
</evidence>
<dbReference type="AlphaFoldDB" id="A0A2S0KBP5"/>
<dbReference type="InterPro" id="IPR020904">
    <property type="entry name" value="Sc_DH/Rdtase_CS"/>
</dbReference>
<dbReference type="SMART" id="SM00822">
    <property type="entry name" value="PKS_KR"/>
    <property type="match status" value="1"/>
</dbReference>
<dbReference type="EMBL" id="CP027433">
    <property type="protein sequence ID" value="AVL99073.1"/>
    <property type="molecule type" value="Genomic_DNA"/>
</dbReference>
<accession>A0A2S0KBP5</accession>
<evidence type="ECO:0000259" key="4">
    <source>
        <dbReference type="SMART" id="SM00822"/>
    </source>
</evidence>
<sequence>MSRHSRRSPTRGAGKVFAVTGASSGIGRCVALELLDRGARVAAADRNAEGLAELTAEAAAGERLSTHPLDVTDVDAIRHFPSAVVGRHGQVDGLFNLAGIAQNFETAGGIESARMRQIVDVNFYGTVESTRAFLPLLEERPDGGVVMITSSLAALVPVPGAAVYGASKAAVAQFGYGLAQDLRNSKSNVTATTVVPGTIWTDLVRASAVTLGTPEAVAKAFAMPAPKAARKMIDATLKGRTRVVVGKDAHVYDALGRVSTRLAERVSYLQVASFVYRDRG</sequence>